<dbReference type="InterPro" id="IPR018060">
    <property type="entry name" value="HTH_AraC"/>
</dbReference>
<reference evidence="5 6" key="1">
    <citation type="journal article" date="2020" name="Microb. Ecol.">
        <title>Ecogenomics of the Marine Benthic Filamentous Cyanobacterium Adonisia.</title>
        <authorList>
            <person name="Walter J.M."/>
            <person name="Coutinho F.H."/>
            <person name="Leomil L."/>
            <person name="Hargreaves P.I."/>
            <person name="Campeao M.E."/>
            <person name="Vieira V.V."/>
            <person name="Silva B.S."/>
            <person name="Fistarol G.O."/>
            <person name="Salomon P.S."/>
            <person name="Sawabe T."/>
            <person name="Mino S."/>
            <person name="Hosokawa M."/>
            <person name="Miyashita H."/>
            <person name="Maruyama F."/>
            <person name="van Verk M.C."/>
            <person name="Dutilh B.E."/>
            <person name="Thompson C.C."/>
            <person name="Thompson F.L."/>
        </authorList>
    </citation>
    <scope>NUCLEOTIDE SEQUENCE [LARGE SCALE GENOMIC DNA]</scope>
    <source>
        <strain evidence="5 6">CCMR0081</strain>
    </source>
</reference>
<dbReference type="InterPro" id="IPR010499">
    <property type="entry name" value="AraC_E-bd"/>
</dbReference>
<dbReference type="RefSeq" id="WP_163703061.1">
    <property type="nucleotide sequence ID" value="NZ_QXHD01000004.1"/>
</dbReference>
<dbReference type="Pfam" id="PF06445">
    <property type="entry name" value="GyrI-like"/>
    <property type="match status" value="1"/>
</dbReference>
<dbReference type="SUPFAM" id="SSF46689">
    <property type="entry name" value="Homeodomain-like"/>
    <property type="match status" value="2"/>
</dbReference>
<accession>A0A6M0RXQ2</accession>
<keyword evidence="1" id="KW-0805">Transcription regulation</keyword>
<dbReference type="GO" id="GO:0043565">
    <property type="term" value="F:sequence-specific DNA binding"/>
    <property type="evidence" value="ECO:0007669"/>
    <property type="project" value="InterPro"/>
</dbReference>
<dbReference type="InterPro" id="IPR050959">
    <property type="entry name" value="MarA-like"/>
</dbReference>
<dbReference type="PROSITE" id="PS01124">
    <property type="entry name" value="HTH_ARAC_FAMILY_2"/>
    <property type="match status" value="1"/>
</dbReference>
<dbReference type="PANTHER" id="PTHR47504">
    <property type="entry name" value="RIGHT ORIGIN-BINDING PROTEIN"/>
    <property type="match status" value="1"/>
</dbReference>
<dbReference type="SMART" id="SM00871">
    <property type="entry name" value="AraC_E_bind"/>
    <property type="match status" value="1"/>
</dbReference>
<dbReference type="PANTHER" id="PTHR47504:SF5">
    <property type="entry name" value="RIGHT ORIGIN-BINDING PROTEIN"/>
    <property type="match status" value="1"/>
</dbReference>
<dbReference type="AlphaFoldDB" id="A0A6M0RXQ2"/>
<evidence type="ECO:0000256" key="1">
    <source>
        <dbReference type="ARBA" id="ARBA00023015"/>
    </source>
</evidence>
<dbReference type="SMART" id="SM00342">
    <property type="entry name" value="HTH_ARAC"/>
    <property type="match status" value="1"/>
</dbReference>
<comment type="caution">
    <text evidence="5">The sequence shown here is derived from an EMBL/GenBank/DDBJ whole genome shotgun (WGS) entry which is preliminary data.</text>
</comment>
<dbReference type="Pfam" id="PF12833">
    <property type="entry name" value="HTH_18"/>
    <property type="match status" value="1"/>
</dbReference>
<dbReference type="Gene3D" id="3.20.80.10">
    <property type="entry name" value="Regulatory factor, effector binding domain"/>
    <property type="match status" value="1"/>
</dbReference>
<dbReference type="InterPro" id="IPR009057">
    <property type="entry name" value="Homeodomain-like_sf"/>
</dbReference>
<evidence type="ECO:0000259" key="4">
    <source>
        <dbReference type="PROSITE" id="PS01124"/>
    </source>
</evidence>
<keyword evidence="2" id="KW-0238">DNA-binding</keyword>
<dbReference type="Gene3D" id="1.10.10.60">
    <property type="entry name" value="Homeodomain-like"/>
    <property type="match status" value="2"/>
</dbReference>
<protein>
    <submittedName>
        <fullName evidence="5">AraC family transcriptional regulator</fullName>
    </submittedName>
</protein>
<dbReference type="Proteomes" id="UP000481033">
    <property type="component" value="Unassembled WGS sequence"/>
</dbReference>
<organism evidence="5 6">
    <name type="scientific">Adonisia turfae CCMR0081</name>
    <dbReference type="NCBI Taxonomy" id="2292702"/>
    <lineage>
        <taxon>Bacteria</taxon>
        <taxon>Bacillati</taxon>
        <taxon>Cyanobacteriota</taxon>
        <taxon>Adonisia</taxon>
        <taxon>Adonisia turfae</taxon>
    </lineage>
</organism>
<evidence type="ECO:0000313" key="5">
    <source>
        <dbReference type="EMBL" id="NEZ60673.1"/>
    </source>
</evidence>
<dbReference type="EMBL" id="QXHD01000004">
    <property type="protein sequence ID" value="NEZ60673.1"/>
    <property type="molecule type" value="Genomic_DNA"/>
</dbReference>
<sequence length="276" mass="30693">MNVVHKGLWYIESHFRNSVGLEDVARASHVSKFHLTRAFSEVMGMSLMKYVRRRRLTEAAKVLAGGAPDILSVALDHGYSSHEAFSRAFKEEFHLTPEVVRSQGNLNNLSLMEPIAMTTTPLPKLSTPQVETLANKRLFGIVERYDCESAAGIPNQWQRFVPYLDSMPKKLGSAAYGVCYNYDDDGVFDYLCGVEVQTDNGLPFGLVQLNLPAQKYAVFSHDGHISEIRSVISAIWSDGLLQSGYEAAAGPMLEKYDETFNSETGLGGFEIWVSIK</sequence>
<dbReference type="InterPro" id="IPR011256">
    <property type="entry name" value="Reg_factor_effector_dom_sf"/>
</dbReference>
<keyword evidence="6" id="KW-1185">Reference proteome</keyword>
<evidence type="ECO:0000313" key="6">
    <source>
        <dbReference type="Proteomes" id="UP000481033"/>
    </source>
</evidence>
<feature type="domain" description="HTH araC/xylS-type" evidence="4">
    <location>
        <begin position="5"/>
        <end position="103"/>
    </location>
</feature>
<keyword evidence="3" id="KW-0804">Transcription</keyword>
<evidence type="ECO:0000256" key="2">
    <source>
        <dbReference type="ARBA" id="ARBA00023125"/>
    </source>
</evidence>
<dbReference type="GO" id="GO:0003700">
    <property type="term" value="F:DNA-binding transcription factor activity"/>
    <property type="evidence" value="ECO:0007669"/>
    <property type="project" value="InterPro"/>
</dbReference>
<dbReference type="InterPro" id="IPR029442">
    <property type="entry name" value="GyrI-like"/>
</dbReference>
<dbReference type="SUPFAM" id="SSF55136">
    <property type="entry name" value="Probable bacterial effector-binding domain"/>
    <property type="match status" value="1"/>
</dbReference>
<evidence type="ECO:0000256" key="3">
    <source>
        <dbReference type="ARBA" id="ARBA00023163"/>
    </source>
</evidence>
<name>A0A6M0RXQ2_9CYAN</name>
<proteinExistence type="predicted"/>
<gene>
    <name evidence="5" type="ORF">DXZ20_34550</name>
</gene>